<dbReference type="PROSITE" id="PS50075">
    <property type="entry name" value="CARRIER"/>
    <property type="match status" value="1"/>
</dbReference>
<dbReference type="InterPro" id="IPR036736">
    <property type="entry name" value="ACP-like_sf"/>
</dbReference>
<dbReference type="InterPro" id="IPR000873">
    <property type="entry name" value="AMP-dep_synth/lig_dom"/>
</dbReference>
<dbReference type="Gene3D" id="1.10.1200.10">
    <property type="entry name" value="ACP-like"/>
    <property type="match status" value="1"/>
</dbReference>
<dbReference type="PANTHER" id="PTHR45527">
    <property type="entry name" value="NONRIBOSOMAL PEPTIDE SYNTHETASE"/>
    <property type="match status" value="1"/>
</dbReference>
<comment type="caution">
    <text evidence="2">The sequence shown here is derived from an EMBL/GenBank/DDBJ whole genome shotgun (WGS) entry which is preliminary data.</text>
</comment>
<dbReference type="RefSeq" id="WP_252112380.1">
    <property type="nucleotide sequence ID" value="NZ_JAMSCK010000003.1"/>
</dbReference>
<dbReference type="CDD" id="cd19531">
    <property type="entry name" value="LCL_NRPS-like"/>
    <property type="match status" value="1"/>
</dbReference>
<dbReference type="EMBL" id="JAMSCK010000003">
    <property type="protein sequence ID" value="MCM8569377.1"/>
    <property type="molecule type" value="Genomic_DNA"/>
</dbReference>
<dbReference type="PROSITE" id="PS00455">
    <property type="entry name" value="AMP_BINDING"/>
    <property type="match status" value="1"/>
</dbReference>
<gene>
    <name evidence="2" type="ORF">NE848_08300</name>
</gene>
<dbReference type="Gene3D" id="3.30.559.10">
    <property type="entry name" value="Chloramphenicol acetyltransferase-like domain"/>
    <property type="match status" value="1"/>
</dbReference>
<dbReference type="InterPro" id="IPR045851">
    <property type="entry name" value="AMP-bd_C_sf"/>
</dbReference>
<protein>
    <submittedName>
        <fullName evidence="2">Amino acid adenylation domain-containing protein</fullName>
    </submittedName>
</protein>
<dbReference type="Pfam" id="PF00668">
    <property type="entry name" value="Condensation"/>
    <property type="match status" value="1"/>
</dbReference>
<dbReference type="SUPFAM" id="SSF52777">
    <property type="entry name" value="CoA-dependent acyltransferases"/>
    <property type="match status" value="2"/>
</dbReference>
<feature type="domain" description="Carrier" evidence="1">
    <location>
        <begin position="998"/>
        <end position="1072"/>
    </location>
</feature>
<dbReference type="Pfam" id="PF00550">
    <property type="entry name" value="PP-binding"/>
    <property type="match status" value="1"/>
</dbReference>
<dbReference type="Pfam" id="PF00501">
    <property type="entry name" value="AMP-binding"/>
    <property type="match status" value="1"/>
</dbReference>
<proteinExistence type="predicted"/>
<keyword evidence="3" id="KW-1185">Reference proteome</keyword>
<dbReference type="SUPFAM" id="SSF56801">
    <property type="entry name" value="Acetyl-CoA synthetase-like"/>
    <property type="match status" value="1"/>
</dbReference>
<evidence type="ECO:0000259" key="1">
    <source>
        <dbReference type="PROSITE" id="PS50075"/>
    </source>
</evidence>
<evidence type="ECO:0000313" key="2">
    <source>
        <dbReference type="EMBL" id="MCM8569377.1"/>
    </source>
</evidence>
<accession>A0ABT0Z0X7</accession>
<organism evidence="2 3">
    <name type="scientific">Gramella jeungdoensis</name>
    <dbReference type="NCBI Taxonomy" id="708091"/>
    <lineage>
        <taxon>Bacteria</taxon>
        <taxon>Pseudomonadati</taxon>
        <taxon>Bacteroidota</taxon>
        <taxon>Flavobacteriia</taxon>
        <taxon>Flavobacteriales</taxon>
        <taxon>Flavobacteriaceae</taxon>
        <taxon>Christiangramia</taxon>
    </lineage>
</organism>
<dbReference type="InterPro" id="IPR020845">
    <property type="entry name" value="AMP-binding_CS"/>
</dbReference>
<dbReference type="InterPro" id="IPR009081">
    <property type="entry name" value="PP-bd_ACP"/>
</dbReference>
<dbReference type="InterPro" id="IPR010071">
    <property type="entry name" value="AA_adenyl_dom"/>
</dbReference>
<evidence type="ECO:0000313" key="3">
    <source>
        <dbReference type="Proteomes" id="UP001155077"/>
    </source>
</evidence>
<reference evidence="2" key="1">
    <citation type="submission" date="2022-06" db="EMBL/GenBank/DDBJ databases">
        <title>Gramella sediminis sp. nov., isolated from deep-sea sediment of the Indian Ocean.</title>
        <authorList>
            <person name="Yang L."/>
        </authorList>
    </citation>
    <scope>NUCLEOTIDE SEQUENCE</scope>
    <source>
        <strain evidence="2">HMD3159</strain>
    </source>
</reference>
<name>A0ABT0Z0X7_9FLAO</name>
<dbReference type="InterPro" id="IPR023213">
    <property type="entry name" value="CAT-like_dom_sf"/>
</dbReference>
<dbReference type="InterPro" id="IPR025110">
    <property type="entry name" value="AMP-bd_C"/>
</dbReference>
<dbReference type="Pfam" id="PF13193">
    <property type="entry name" value="AMP-binding_C"/>
    <property type="match status" value="1"/>
</dbReference>
<dbReference type="Gene3D" id="3.30.300.30">
    <property type="match status" value="1"/>
</dbReference>
<dbReference type="PANTHER" id="PTHR45527:SF1">
    <property type="entry name" value="FATTY ACID SYNTHASE"/>
    <property type="match status" value="1"/>
</dbReference>
<dbReference type="NCBIfam" id="TIGR01733">
    <property type="entry name" value="AA-adenyl-dom"/>
    <property type="match status" value="1"/>
</dbReference>
<dbReference type="Proteomes" id="UP001155077">
    <property type="component" value="Unassembled WGS sequence"/>
</dbReference>
<dbReference type="Gene3D" id="2.30.38.10">
    <property type="entry name" value="Luciferase, Domain 3"/>
    <property type="match status" value="1"/>
</dbReference>
<sequence length="1074" mass="122489">MEKKNLSSTKRELLEKWLQGEKLEFQATSIPRRPNDSQLKISLPQQRHLFLEMLDRNTAINNLSISLELKGELNLDSFELSVNQILARHEVLRTHFFMESGIPSCEILQDLKIKVSNIDLQNIELSKRKTEAQRLAEAEILRPFDLSQAPLIRLKIYTLEEQESLLLIVIHHTIADGWSLGVFLKELMIFYQSNITGNPIDLPDLPIQYYDYARWQITKEQQAELKSSMSYWKEQLGGELPMLELPTDYAHGAKQTFEGGTHRFVLREEITNEIKVLSRKEDATLFMTLLSAFYILLHRFSGQDDILVGTPVANRNHPELQNLIGVFINTLVLRTKINGELSFREILKQVRKMSLEAFAHQDFPYENLLELLKPKRDMNRPPLFQVVFNLQNAPMPNLKIQGLETNFLELDKGVSQYDMTLMVSKIKGQCHVTIEYNTDLFKLSTINKMFRYYRDILNYAIDQTDKPIKELRLISEEEFQNTIQRINQTESVFPYNRCVHQLFEDQVKKTPEAIALKQGELQITYKNLNDRTNSLALELQKLGVGPGIRVGILMKKSPEIIETLLGVMKAGGTYIPIHIDSPPERIKFILDDANANLLITNIKIDDLNEFRGTVLNINDLLKHTEAEISNLQSSVHSNDLVYMTYTSGSTGQPKGVMISHRSLVNFLWSMKANPGIKDNSVVLALTSISFDPSTLELFLPLIVGARVIISGEEMAKDPVLLAKKIKDQNINLLQATPATWQLLLDTGWKGNPELKALCGGDILTRKLADQLLERVNKLFNLYGPTETTVWTTVGQIKKGDCPITIGKPIDNVQIYVLDRYFQPTPVGVIGEIYISGEGLARAYLNSPKLTKEKFITQTFQSEPGKRMYKTGDLARYLPGYEIEFLGRVDDQVKIQGQRMELGEITAILIQHPMVNEGIVLSKTEASGVKRLVAYFVPKPNTNPDNDSLREFFASVLPSYMIPSFFVRMDDLPLSENQKIDRKSLPEPEDLENRSGYVAPRNEDEEIFATIWQNLLEVDRVGIHDNFFDLGGASVQSILMVAKANMYGYQISIENLFEYQTIAELTKFLKTDHIN</sequence>
<dbReference type="Gene3D" id="3.40.50.980">
    <property type="match status" value="2"/>
</dbReference>
<dbReference type="InterPro" id="IPR001242">
    <property type="entry name" value="Condensation_dom"/>
</dbReference>
<dbReference type="SUPFAM" id="SSF47336">
    <property type="entry name" value="ACP-like"/>
    <property type="match status" value="1"/>
</dbReference>
<dbReference type="Gene3D" id="3.30.559.30">
    <property type="entry name" value="Nonribosomal peptide synthetase, condensation domain"/>
    <property type="match status" value="1"/>
</dbReference>